<dbReference type="Proteomes" id="UP000284835">
    <property type="component" value="Unassembled WGS sequence"/>
</dbReference>
<organism evidence="2 3">
    <name type="scientific">Agathobacter rectalis</name>
    <dbReference type="NCBI Taxonomy" id="39491"/>
    <lineage>
        <taxon>Bacteria</taxon>
        <taxon>Bacillati</taxon>
        <taxon>Bacillota</taxon>
        <taxon>Clostridia</taxon>
        <taxon>Lachnospirales</taxon>
        <taxon>Lachnospiraceae</taxon>
        <taxon>Agathobacter</taxon>
    </lineage>
</organism>
<comment type="caution">
    <text evidence="2">The sequence shown here is derived from an EMBL/GenBank/DDBJ whole genome shotgun (WGS) entry which is preliminary data.</text>
</comment>
<feature type="region of interest" description="Disordered" evidence="1">
    <location>
        <begin position="1"/>
        <end position="32"/>
    </location>
</feature>
<reference evidence="2 3" key="1">
    <citation type="submission" date="2018-08" db="EMBL/GenBank/DDBJ databases">
        <title>A genome reference for cultivated species of the human gut microbiota.</title>
        <authorList>
            <person name="Zou Y."/>
            <person name="Xue W."/>
            <person name="Luo G."/>
        </authorList>
    </citation>
    <scope>NUCLEOTIDE SEQUENCE [LARGE SCALE GENOMIC DNA]</scope>
    <source>
        <strain evidence="2 3">AM30-13AC</strain>
    </source>
</reference>
<evidence type="ECO:0000313" key="3">
    <source>
        <dbReference type="Proteomes" id="UP000284835"/>
    </source>
</evidence>
<evidence type="ECO:0000313" key="2">
    <source>
        <dbReference type="EMBL" id="RHD91313.1"/>
    </source>
</evidence>
<feature type="compositionally biased region" description="Basic residues" evidence="1">
    <location>
        <begin position="10"/>
        <end position="19"/>
    </location>
</feature>
<feature type="compositionally biased region" description="Basic and acidic residues" evidence="1">
    <location>
        <begin position="23"/>
        <end position="32"/>
    </location>
</feature>
<proteinExistence type="predicted"/>
<protein>
    <submittedName>
        <fullName evidence="2">Uncharacterized protein</fullName>
    </submittedName>
</protein>
<dbReference type="EMBL" id="QSJS01000025">
    <property type="protein sequence ID" value="RHD91313.1"/>
    <property type="molecule type" value="Genomic_DNA"/>
</dbReference>
<gene>
    <name evidence="2" type="ORF">DW775_13745</name>
</gene>
<name>A0A414HUJ1_9FIRM</name>
<accession>A0A414HUJ1</accession>
<evidence type="ECO:0000256" key="1">
    <source>
        <dbReference type="SAM" id="MobiDB-lite"/>
    </source>
</evidence>
<dbReference type="AlphaFoldDB" id="A0A414HUJ1"/>
<sequence length="137" mass="15522">MRTGGVGGVVRRRNGKRGKGMATKKEKTKEQRIKTEKTRLKGIFKDLDENKRKLVTPLIEKAAFMSIELDDLQAKLEKDGWTSEYQNGQNQWGTKKSPEAETYIALSKNYAAVIKQLTELVPAAKRKTSRLAALREE</sequence>